<keyword evidence="5 12" id="KW-1003">Cell membrane</keyword>
<evidence type="ECO:0000313" key="15">
    <source>
        <dbReference type="Proteomes" id="UP001161691"/>
    </source>
</evidence>
<name>A0ABT6THK9_9BACL</name>
<evidence type="ECO:0000256" key="5">
    <source>
        <dbReference type="ARBA" id="ARBA00022475"/>
    </source>
</evidence>
<protein>
    <recommendedName>
        <fullName evidence="3 12">Flagellar biosynthetic protein FlhB</fullName>
    </recommendedName>
</protein>
<evidence type="ECO:0000256" key="2">
    <source>
        <dbReference type="ARBA" id="ARBA00010690"/>
    </source>
</evidence>
<evidence type="ECO:0000256" key="10">
    <source>
        <dbReference type="ARBA" id="ARBA00023136"/>
    </source>
</evidence>
<dbReference type="Pfam" id="PF01312">
    <property type="entry name" value="Bac_export_2"/>
    <property type="match status" value="1"/>
</dbReference>
<keyword evidence="14" id="KW-0966">Cell projection</keyword>
<organism evidence="14 15">
    <name type="scientific">Cohnella hashimotonis</name>
    <dbReference type="NCBI Taxonomy" id="2826895"/>
    <lineage>
        <taxon>Bacteria</taxon>
        <taxon>Bacillati</taxon>
        <taxon>Bacillota</taxon>
        <taxon>Bacilli</taxon>
        <taxon>Bacillales</taxon>
        <taxon>Paenibacillaceae</taxon>
        <taxon>Cohnella</taxon>
    </lineage>
</organism>
<evidence type="ECO:0000256" key="3">
    <source>
        <dbReference type="ARBA" id="ARBA00021622"/>
    </source>
</evidence>
<feature type="transmembrane region" description="Helical" evidence="12">
    <location>
        <begin position="201"/>
        <end position="227"/>
    </location>
</feature>
<reference evidence="14" key="1">
    <citation type="submission" date="2023-04" db="EMBL/GenBank/DDBJ databases">
        <title>Comparative genomic analysis of Cohnella hashimotonis sp. nov., isolated from the International Space Station.</title>
        <authorList>
            <person name="Venkateswaran K."/>
            <person name="Simpson A."/>
        </authorList>
    </citation>
    <scope>NUCLEOTIDE SEQUENCE</scope>
    <source>
        <strain evidence="14">F6_2S_P_1</strain>
    </source>
</reference>
<dbReference type="InterPro" id="IPR006135">
    <property type="entry name" value="T3SS_substrate_exporter"/>
</dbReference>
<evidence type="ECO:0000256" key="1">
    <source>
        <dbReference type="ARBA" id="ARBA00004651"/>
    </source>
</evidence>
<accession>A0ABT6THK9</accession>
<evidence type="ECO:0000256" key="7">
    <source>
        <dbReference type="ARBA" id="ARBA00022795"/>
    </source>
</evidence>
<keyword evidence="6 12" id="KW-0812">Transmembrane</keyword>
<dbReference type="RefSeq" id="WP_282909077.1">
    <property type="nucleotide sequence ID" value="NZ_JAGRPV010000001.1"/>
</dbReference>
<feature type="compositionally biased region" description="Basic and acidic residues" evidence="13">
    <location>
        <begin position="14"/>
        <end position="42"/>
    </location>
</feature>
<evidence type="ECO:0000313" key="14">
    <source>
        <dbReference type="EMBL" id="MDI4646205.1"/>
    </source>
</evidence>
<keyword evidence="15" id="KW-1185">Reference proteome</keyword>
<dbReference type="PRINTS" id="PR00950">
    <property type="entry name" value="TYPE3IMSPROT"/>
</dbReference>
<comment type="similarity">
    <text evidence="2 12">Belongs to the type III secretion exporter family.</text>
</comment>
<gene>
    <name evidence="12 14" type="primary">flhB</name>
    <name evidence="14" type="ORF">KB449_14605</name>
</gene>
<evidence type="ECO:0000256" key="12">
    <source>
        <dbReference type="RuleBase" id="RU364091"/>
    </source>
</evidence>
<dbReference type="EMBL" id="JAGRPV010000001">
    <property type="protein sequence ID" value="MDI4646205.1"/>
    <property type="molecule type" value="Genomic_DNA"/>
</dbReference>
<dbReference type="NCBIfam" id="TIGR00328">
    <property type="entry name" value="flhB"/>
    <property type="match status" value="1"/>
</dbReference>
<dbReference type="Gene3D" id="3.40.1690.10">
    <property type="entry name" value="secretion proteins EscU"/>
    <property type="match status" value="1"/>
</dbReference>
<proteinExistence type="inferred from homology"/>
<dbReference type="Proteomes" id="UP001161691">
    <property type="component" value="Unassembled WGS sequence"/>
</dbReference>
<evidence type="ECO:0000256" key="13">
    <source>
        <dbReference type="SAM" id="MobiDB-lite"/>
    </source>
</evidence>
<dbReference type="SUPFAM" id="SSF160544">
    <property type="entry name" value="EscU C-terminal domain-like"/>
    <property type="match status" value="1"/>
</dbReference>
<keyword evidence="14" id="KW-0969">Cilium</keyword>
<keyword evidence="11 12" id="KW-1006">Bacterial flagellum protein export</keyword>
<feature type="region of interest" description="Disordered" evidence="13">
    <location>
        <begin position="1"/>
        <end position="43"/>
    </location>
</feature>
<keyword evidence="10 12" id="KW-0472">Membrane</keyword>
<evidence type="ECO:0000256" key="6">
    <source>
        <dbReference type="ARBA" id="ARBA00022692"/>
    </source>
</evidence>
<comment type="function">
    <text evidence="12">Required for formation of the rod structure in the basal body of the flagellar apparatus. Together with FliI and FliH, may constitute the export apparatus of flagellin.</text>
</comment>
<dbReference type="Gene3D" id="6.10.250.2080">
    <property type="match status" value="1"/>
</dbReference>
<evidence type="ECO:0000256" key="4">
    <source>
        <dbReference type="ARBA" id="ARBA00022448"/>
    </source>
</evidence>
<dbReference type="PANTHER" id="PTHR30531:SF12">
    <property type="entry name" value="FLAGELLAR BIOSYNTHETIC PROTEIN FLHB"/>
    <property type="match status" value="1"/>
</dbReference>
<keyword evidence="8 12" id="KW-0653">Protein transport</keyword>
<comment type="subcellular location">
    <subcellularLocation>
        <location evidence="1">Cell membrane</location>
        <topology evidence="1">Multi-pass membrane protein</topology>
    </subcellularLocation>
</comment>
<feature type="transmembrane region" description="Helical" evidence="12">
    <location>
        <begin position="162"/>
        <end position="181"/>
    </location>
</feature>
<dbReference type="InterPro" id="IPR006136">
    <property type="entry name" value="FlhB"/>
</dbReference>
<dbReference type="InterPro" id="IPR029025">
    <property type="entry name" value="T3SS_substrate_exporter_C"/>
</dbReference>
<keyword evidence="9 12" id="KW-1133">Transmembrane helix</keyword>
<dbReference type="PANTHER" id="PTHR30531">
    <property type="entry name" value="FLAGELLAR BIOSYNTHETIC PROTEIN FLHB"/>
    <property type="match status" value="1"/>
</dbReference>
<evidence type="ECO:0000256" key="8">
    <source>
        <dbReference type="ARBA" id="ARBA00022927"/>
    </source>
</evidence>
<sequence>MSREGENALTANRLRMDLQRFAGEKTERGTPKKRSDAREKGQVAKSPEIASAFILVATISVMMALGPFFHEKIFALFGDIFRRQLSMEVTDANVMGLFASYTVQMLLILAPILIVTLLVALAANYVQIGWLFTAKPLQPKFSKLNPLAGLKNIFGLRSVMEFLKSSLKLIIVGVIVYLIIWGEREKIMSLAYVPIEQTLSYVAGLMVRVGLLVGVALAILAFGDYFYQKYEYEKSLKMSKQDIKDEHKNSEGDPFIKGKIKEKQRRMAMMRMMQEVPKADVIITNPTHFAVALQYDASRMDAPRIIAKGQDYMALRIRQIAKDNGVITMENKPLARALFQQAEIGDTVPADLFQAVAEVLAYVYRLKGRRNV</sequence>
<feature type="transmembrane region" description="Helical" evidence="12">
    <location>
        <begin position="49"/>
        <end position="69"/>
    </location>
</feature>
<keyword evidence="4 12" id="KW-0813">Transport</keyword>
<feature type="transmembrane region" description="Helical" evidence="12">
    <location>
        <begin position="105"/>
        <end position="126"/>
    </location>
</feature>
<comment type="caution">
    <text evidence="14">The sequence shown here is derived from an EMBL/GenBank/DDBJ whole genome shotgun (WGS) entry which is preliminary data.</text>
</comment>
<evidence type="ECO:0000256" key="9">
    <source>
        <dbReference type="ARBA" id="ARBA00022989"/>
    </source>
</evidence>
<keyword evidence="7 12" id="KW-1005">Bacterial flagellum biogenesis</keyword>
<keyword evidence="14" id="KW-0282">Flagellum</keyword>
<evidence type="ECO:0000256" key="11">
    <source>
        <dbReference type="ARBA" id="ARBA00023225"/>
    </source>
</evidence>